<gene>
    <name evidence="1" type="ORF">S03H2_72653</name>
</gene>
<comment type="caution">
    <text evidence="1">The sequence shown here is derived from an EMBL/GenBank/DDBJ whole genome shotgun (WGS) entry which is preliminary data.</text>
</comment>
<protein>
    <submittedName>
        <fullName evidence="1">Uncharacterized protein</fullName>
    </submittedName>
</protein>
<organism evidence="1">
    <name type="scientific">marine sediment metagenome</name>
    <dbReference type="NCBI Taxonomy" id="412755"/>
    <lineage>
        <taxon>unclassified sequences</taxon>
        <taxon>metagenomes</taxon>
        <taxon>ecological metagenomes</taxon>
    </lineage>
</organism>
<sequence length="50" mass="5852">SGSDYQTHAVKIMEEKSYPFKFVHLSDTHFPSYDVYNTTDINLRNIAEIK</sequence>
<feature type="non-terminal residue" evidence="1">
    <location>
        <position position="50"/>
    </location>
</feature>
<name>X1KNQ7_9ZZZZ</name>
<feature type="non-terminal residue" evidence="1">
    <location>
        <position position="1"/>
    </location>
</feature>
<reference evidence="1" key="1">
    <citation type="journal article" date="2014" name="Front. Microbiol.">
        <title>High frequency of phylogenetically diverse reductive dehalogenase-homologous genes in deep subseafloor sedimentary metagenomes.</title>
        <authorList>
            <person name="Kawai M."/>
            <person name="Futagami T."/>
            <person name="Toyoda A."/>
            <person name="Takaki Y."/>
            <person name="Nishi S."/>
            <person name="Hori S."/>
            <person name="Arai W."/>
            <person name="Tsubouchi T."/>
            <person name="Morono Y."/>
            <person name="Uchiyama I."/>
            <person name="Ito T."/>
            <person name="Fujiyama A."/>
            <person name="Inagaki F."/>
            <person name="Takami H."/>
        </authorList>
    </citation>
    <scope>NUCLEOTIDE SEQUENCE</scope>
    <source>
        <strain evidence="1">Expedition CK06-06</strain>
    </source>
</reference>
<proteinExistence type="predicted"/>
<accession>X1KNQ7</accession>
<dbReference type="EMBL" id="BARU01049260">
    <property type="protein sequence ID" value="GAH91779.1"/>
    <property type="molecule type" value="Genomic_DNA"/>
</dbReference>
<evidence type="ECO:0000313" key="1">
    <source>
        <dbReference type="EMBL" id="GAH91779.1"/>
    </source>
</evidence>
<dbReference type="AlphaFoldDB" id="X1KNQ7"/>